<accession>A0A8E0RYP1</accession>
<sequence>MKSGLSDSLLRRLTNVMLVSGSDGLSQIAGATKEKKCKDDYRFWRTQPVPDLNEEISENGPIEPDKAPNEIRAEPYSLPEGFFWCEISLNDEKEVSVTGTA</sequence>
<dbReference type="Gene3D" id="3.40.630.170">
    <property type="match status" value="1"/>
</dbReference>
<evidence type="ECO:0000256" key="1">
    <source>
        <dbReference type="ARBA" id="ARBA00031242"/>
    </source>
</evidence>
<keyword evidence="4" id="KW-1185">Reference proteome</keyword>
<dbReference type="AlphaFoldDB" id="A0A8E0RYP1"/>
<dbReference type="GO" id="GO:0005737">
    <property type="term" value="C:cytoplasm"/>
    <property type="evidence" value="ECO:0007669"/>
    <property type="project" value="TreeGrafter"/>
</dbReference>
<dbReference type="InterPro" id="IPR016181">
    <property type="entry name" value="Acyl_CoA_acyltransferase"/>
</dbReference>
<feature type="region of interest" description="Disordered" evidence="2">
    <location>
        <begin position="48"/>
        <end position="69"/>
    </location>
</feature>
<dbReference type="OrthoDB" id="6270299at2759"/>
<dbReference type="EMBL" id="LUCM01006370">
    <property type="protein sequence ID" value="KAA0191385.1"/>
    <property type="molecule type" value="Genomic_DNA"/>
</dbReference>
<dbReference type="PANTHER" id="PTHR11377:SF5">
    <property type="entry name" value="GLYCYLPEPTIDE N-TETRADECANOYLTRANSFERASE"/>
    <property type="match status" value="1"/>
</dbReference>
<protein>
    <recommendedName>
        <fullName evidence="1">Myristoyl-CoA:protein N-myristoyltransferase</fullName>
    </recommendedName>
</protein>
<evidence type="ECO:0000256" key="2">
    <source>
        <dbReference type="SAM" id="MobiDB-lite"/>
    </source>
</evidence>
<reference evidence="3" key="1">
    <citation type="submission" date="2019-05" db="EMBL/GenBank/DDBJ databases">
        <title>Annotation for the trematode Fasciolopsis buski.</title>
        <authorList>
            <person name="Choi Y.-J."/>
        </authorList>
    </citation>
    <scope>NUCLEOTIDE SEQUENCE</scope>
    <source>
        <strain evidence="3">HT</strain>
        <tissue evidence="3">Whole worm</tissue>
    </source>
</reference>
<gene>
    <name evidence="3" type="ORF">FBUS_10784</name>
</gene>
<dbReference type="InterPro" id="IPR000903">
    <property type="entry name" value="NMT"/>
</dbReference>
<dbReference type="SUPFAM" id="SSF55729">
    <property type="entry name" value="Acyl-CoA N-acyltransferases (Nat)"/>
    <property type="match status" value="1"/>
</dbReference>
<dbReference type="GO" id="GO:0004379">
    <property type="term" value="F:glycylpeptide N-tetradecanoyltransferase activity"/>
    <property type="evidence" value="ECO:0007669"/>
    <property type="project" value="InterPro"/>
</dbReference>
<evidence type="ECO:0000313" key="3">
    <source>
        <dbReference type="EMBL" id="KAA0191385.1"/>
    </source>
</evidence>
<dbReference type="Proteomes" id="UP000728185">
    <property type="component" value="Unassembled WGS sequence"/>
</dbReference>
<evidence type="ECO:0000313" key="4">
    <source>
        <dbReference type="Proteomes" id="UP000728185"/>
    </source>
</evidence>
<comment type="caution">
    <text evidence="3">The sequence shown here is derived from an EMBL/GenBank/DDBJ whole genome shotgun (WGS) entry which is preliminary data.</text>
</comment>
<name>A0A8E0RYP1_9TREM</name>
<dbReference type="PANTHER" id="PTHR11377">
    <property type="entry name" value="N-MYRISTOYL TRANSFERASE"/>
    <property type="match status" value="1"/>
</dbReference>
<organism evidence="3 4">
    <name type="scientific">Fasciolopsis buskii</name>
    <dbReference type="NCBI Taxonomy" id="27845"/>
    <lineage>
        <taxon>Eukaryota</taxon>
        <taxon>Metazoa</taxon>
        <taxon>Spiralia</taxon>
        <taxon>Lophotrochozoa</taxon>
        <taxon>Platyhelminthes</taxon>
        <taxon>Trematoda</taxon>
        <taxon>Digenea</taxon>
        <taxon>Plagiorchiida</taxon>
        <taxon>Echinostomata</taxon>
        <taxon>Echinostomatoidea</taxon>
        <taxon>Fasciolidae</taxon>
        <taxon>Fasciolopsis</taxon>
    </lineage>
</organism>
<proteinExistence type="predicted"/>